<dbReference type="GO" id="GO:0004315">
    <property type="term" value="F:3-oxoacyl-[acyl-carrier-protein] synthase activity"/>
    <property type="evidence" value="ECO:0007669"/>
    <property type="project" value="InterPro"/>
</dbReference>
<dbReference type="Gene3D" id="1.10.1200.10">
    <property type="entry name" value="ACP-like"/>
    <property type="match status" value="4"/>
</dbReference>
<dbReference type="SMART" id="SM00825">
    <property type="entry name" value="PKS_KS"/>
    <property type="match status" value="3"/>
</dbReference>
<dbReference type="FunFam" id="3.40.50.12780:FF:000012">
    <property type="entry name" value="Non-ribosomal peptide synthetase"/>
    <property type="match status" value="1"/>
</dbReference>
<dbReference type="RefSeq" id="WP_009579369.1">
    <property type="nucleotide sequence ID" value="NZ_AMZN01000028.1"/>
</dbReference>
<dbReference type="InterPro" id="IPR023213">
    <property type="entry name" value="CAT-like_dom_sf"/>
</dbReference>
<feature type="region of interest" description="C-terminal hotdog fold" evidence="12">
    <location>
        <begin position="3443"/>
        <end position="3623"/>
    </location>
</feature>
<feature type="compositionally biased region" description="Basic and acidic residues" evidence="13">
    <location>
        <begin position="2613"/>
        <end position="2633"/>
    </location>
</feature>
<dbReference type="Gene3D" id="3.40.50.980">
    <property type="match status" value="2"/>
</dbReference>
<dbReference type="Pfam" id="PF22336">
    <property type="entry name" value="RhiE-like_linker"/>
    <property type="match status" value="3"/>
</dbReference>
<dbReference type="InterPro" id="IPR001753">
    <property type="entry name" value="Enoyl-CoA_hydra/iso"/>
</dbReference>
<evidence type="ECO:0000256" key="13">
    <source>
        <dbReference type="SAM" id="MobiDB-lite"/>
    </source>
</evidence>
<name>L8JT98_9BACT</name>
<accession>L8JT98</accession>
<dbReference type="Pfam" id="PF13193">
    <property type="entry name" value="AMP-binding_C"/>
    <property type="match status" value="1"/>
</dbReference>
<dbReference type="InterPro" id="IPR018201">
    <property type="entry name" value="Ketoacyl_synth_AS"/>
</dbReference>
<keyword evidence="5" id="KW-0963">Cytoplasm</keyword>
<dbReference type="Gene3D" id="3.30.559.10">
    <property type="entry name" value="Chloramphenicol acetyltransferase-like domain"/>
    <property type="match status" value="1"/>
</dbReference>
<evidence type="ECO:0000256" key="11">
    <source>
        <dbReference type="ARBA" id="ARBA00054155"/>
    </source>
</evidence>
<feature type="domain" description="Ketosynthase family 3 (KS3)" evidence="15">
    <location>
        <begin position="4663"/>
        <end position="5082"/>
    </location>
</feature>
<dbReference type="PATRIC" id="fig|1237149.3.peg.1880"/>
<dbReference type="SMART" id="SM01294">
    <property type="entry name" value="PKS_PP_betabranch"/>
    <property type="match status" value="2"/>
</dbReference>
<feature type="domain" description="Carrier" evidence="14">
    <location>
        <begin position="4521"/>
        <end position="4595"/>
    </location>
</feature>
<dbReference type="FunFam" id="2.30.38.10:FF:000001">
    <property type="entry name" value="Non-ribosomal peptide synthetase PvdI"/>
    <property type="match status" value="1"/>
</dbReference>
<evidence type="ECO:0000259" key="15">
    <source>
        <dbReference type="PROSITE" id="PS52004"/>
    </source>
</evidence>
<dbReference type="SUPFAM" id="SSF56801">
    <property type="entry name" value="Acetyl-CoA synthetase-like"/>
    <property type="match status" value="1"/>
</dbReference>
<dbReference type="InterPro" id="IPR036736">
    <property type="entry name" value="ACP-like_sf"/>
</dbReference>
<organism evidence="17 18">
    <name type="scientific">Fulvivirga imtechensis AK7</name>
    <dbReference type="NCBI Taxonomy" id="1237149"/>
    <lineage>
        <taxon>Bacteria</taxon>
        <taxon>Pseudomonadati</taxon>
        <taxon>Bacteroidota</taxon>
        <taxon>Cytophagia</taxon>
        <taxon>Cytophagales</taxon>
        <taxon>Fulvivirgaceae</taxon>
        <taxon>Fulvivirga</taxon>
    </lineage>
</organism>
<dbReference type="FunFam" id="3.30.559.30:FF:000001">
    <property type="entry name" value="Non-ribosomal peptide synthetase"/>
    <property type="match status" value="1"/>
</dbReference>
<feature type="domain" description="PKS/mFAS DH" evidence="16">
    <location>
        <begin position="1771"/>
        <end position="2055"/>
    </location>
</feature>
<dbReference type="InterPro" id="IPR020807">
    <property type="entry name" value="PKS_DH"/>
</dbReference>
<dbReference type="Gene3D" id="3.10.129.10">
    <property type="entry name" value="Hotdog Thioesterase"/>
    <property type="match status" value="1"/>
</dbReference>
<sequence>MTIYSLINTVRALGIKLWQEDGQLKIKAPKGALTDDIREQISSRKSDIIAFLSQVSATKKLPPPLRPVDRAELDRQPLSFLQERLWIIDRLNPENTGYNIPAAFVIKGKLDIALLNKALNVLIARHESLRTVFPDHKGQARQVVLDSLKLEVESIDLSRTKAKKIKLAEAKKICEADATAPFDLATGPLIRAKVIKLAPQEHILMLNIHHIVSDDWSANVMFKELFLTMDALQDGKEFDLPALPVQYLDYSVWQRQWFEEGGELKRQLAYWQQKLAGAPESLGLATDYPRPAVQSFEGASQSFTIDPQLTTLLRSLAEQQGCTLYMMLLAIFKVLLYRYTGQDDICIGTAISNRQAQETRGLIGMFVNTLALRTQVKSEDTFLEALSKVKTTCVEAYAHQDTPFEKIVDAVQVRRDPSVNPLFQVMVTQNIPLSLPKEDIQPFHLDRHSSKFDMAVEFTENDNELTGVIEYCTSLFRRGTIERLINNFIALCASASANPNAKITELNYLSGEERQQLLIDFNNTEAPYPKDKCIHHLFAEQAKQNPDEIAVIFEDEQLTYKQLYDKSHVLALYLQSVGVKQESLVGVCVDRSVDMIVALMGILQAGGAYVPLDPNYPEDRIAFMLRDSQASVVLTQEKLKKKLRKIVPHEAELIALDQQWKEITASVSKSIDQKVKLSQKVTPDNLAYVIYTSGSTGKPKGVAIEHHSTVALLNWAKGVFGRDQLAGVLASTSICFDLSVYEIFLPLSVGGKVILAPDALALTNFAHRASVTLINTVPSVMGELVRIKNAIPDTVTTINLAGEPLSSALVDKIYDNSNVEKVYDLYGPSEDTTYSTFTLREKNGPQTIGRPISNTQAYILDRFNNPLPVGIPGELHLAGAGLARCYLNRPELTREKFVPSPFNPGTPMYKTGDLARWLENGTIEYLGRIDRQVKIRGFRIEIGEIEHYLDQHPKVIESAVVAQGEGVNKKLIAFYVASETRVGEVAKVSNEDLNKHLSQFLSDYMLPATFVSVESIPLTQNGKVDRRVLEAIEVDAETTRDHHEHVDDIENQLIEIWAEILDRKPEAIGIRQKFFDIGGNSINAITLAAHIEEKTQCKFSPIDLFKYGTIRGISQYIKENTIIRPESSVSEELSTTLSSQKRIKTKPDTEYPEYYDDSLAIVGISCHFPDAEDHWQFWKNLVERKESINLLSKEEAARLNVAPEILNDPGYVPLKPWMEGKEFFDPEFFQISSGNAALMDPQFRQLLQHSWRAVEDAGYRCEEIENTSVFMSASNNFYQSLAEKIQAEGHVMEDSSEFVSWVLAQGGTIPTMISYQLGLRGPSAFVHSNCSSSMTGLYYAFQSLQSKDVDYALVGAATLSASLGLGYLQMPGMNFSSDGHCRAFDAKADGMVDGEGVGVILVKRAADAIKDGDHIYSLIRGISVNNDGSDKVGFYAPGVSGQTAVIRNTLEKTGINPESISYVEAHGTGTALGDPIEVRSISEAYEKYTNKKQFCAIGSVKPNIGHLDTAAGLAGTIKLAMSLYHKKFPSIINYTSPNPQIDFENSPFYVSDQEESWAEAQYPKRAAISSFGIGGTNAHAILEEYSRSEASFTSPDALFVVPLSAQKEDILKEYAQKLLLFLESREQSQINLSEIAYTLQTGRKEMAHRVVFVVKDLSELLNELQAFIENKKSDGYFRGDVSTGKKPVESLEDDEDYQELIRHWFVKKKVRRLAQLWASGTSLDWKLLYDQKFPLRMSLPAYPFAKVRCWIDTTSSKSLATSRGSSGAMLHPLLHTNTSDFSSQSYGSVFSGKEFFLADHRINGQKVLPAVAYLEMACAAVMKATSGQFEPSMLELGNIVWVKPIIVNNETQTHINLSVSDQGQIAYEIGSTDGMQQVVHCEGNAEFTDRPVPEMLDIARLREQMDHTSMDAAQVYAMFDKTDASYGPAHQSLENVWIGEEQVLAQLTLPAVVRNTLDEYVMHPSLMDGALQASNILFDYLNQNVAQDVLPFALRSLRIGSRCTEEVFVWVRLAKDSKPEDRLIKLDIDLCDPEGNSCVQMHGFSFRMISKGQRGLQDTDNRMSMHLAAPVWQPQPVIPSREGNNTRLEQHHVILCEVPGIEIKQIGNLLPGRQCQQIEQKAGNIAERFEEAALQCFEKIQTILKSKLKRKVLVQLVFTNEPEQTVFAGLSGLLRTASMENPNFIGQVILIDRQTTAEQLAQLALDNCEATEESLVKYAGGKRHVLQWEAVEPTQALPKIPFNDKGVYLITGGLGGLGVLFTREILKQTKNGRIILTGRSELTGEKKKILDTLTRNTTVEYRQVDIGDQEQVNGLIADIINKHKQLNGIFHSAGIISDSFILKKTTTEFGEVLAPKVRGTLNLDHACSDVDLDFMVLFSSDSAFGSVGQADYAAANGFMDHFASYRNLQVSEGHRQGRTLSINWPLWQDGGMKLDQTILEMQQQTTGMRPMPTATGILAFYQCLESGYDQLSVTVKDLYQQQDESVSDSISDRPVQTPVEQAETVSEESFVAHNQSIKVDGGNLFELTQEFLKKQFSELFKLPAHQIDPQASLENYGIDSILTINITNQLEKTFGALSKTLLFEYHTIQELTEYFLEEFEEKLTSLFAGSSEKNPKKTVEQKPEQNPEPKAVVEAKAAQPDARRFYHRGLANISTNSNNRTRKADQKEELIAIVGLSGRYPESLNIEEYWNNLRNGKDCIVEIPEDRWDWKEYFSDDKTKDGVHYSKYGGFIAGVDEFDPRFFNISPKEAEILDPQERLFLQHAWMAIEDAGYTRASLQIPHGRNLPGQVGVYVGVMYSEYQLFGAEISQQGKRMGFANSMADVSNRVSFVLNVHGPSFTVDTMCSSSLTTIHLACQDLKSGRTDMAIAGGVNVSVHPNKYLLLSSGQYISTTGHCHSFGVGGDGYIPGEGVGAVVLKRLSDAEKSGDHIYGLIRGSGLNHGGKPSGYTVPNPQAQSALISQVLEESNTDPRHISYVEAHGTGTPLGDPIEINALTKAFNQKHQGSSSESDDRGICLIGSVKSNIGHCESAAGVAGLTKILLQMKHQQIVPSLHSRELNPNIDFAKTPFVVNQKLTDWEQPVLDGKKLPRIAGISSFGAGGSNAHIILEEYAPEVEPVEENKTVVVPLSARTPEQLKQKVHDLIHFIRHEQKPVNLVSLAYTLQVGREAMEERLGFIVNAVDQLLELLEAYAKAQQSGGKSHIDGVYQGQVKRNKETMLIFSHDDDMKETIDKWITRNKLEKLLDLWVKGLDLDWLKLYGDARPKRMSLPTYPFARERYWWNDAVEDGKLTLKQWINKQNAAKVIHPMLHVNTSNLGQQSYSTTFTGEEVYLKEYGGSEQKVLPATAYLEMARAAIEHALPQKSESGTVVLRDVVLAQPVMVGKNRQVSLSLFPQDSKHIDFEVHSDDAGEDIVHCQGHAVITEQPAVTNLDIAQIEVQTGPGQLLTEVSVPGAGSHNLNGYMLHPGILNSALEAAHHLVPGSAGAIPFPHGVESVHILSPYKEKMLAWVRYAEIMQPADADIKLDIDLCDEQGHISVQIRGLSYLQASMASPEPVSQQVQSSSGFMPQEIAIIPMAHEEAEGNSTGDRQHISVQSPLKKPTGIILPALDTVSVAENTAPSGKIRFKLPDAGESMSLQGSSFIQPDLVSLFEYGEGVFLIQLGSAELSKDLTLQILQALKTVKQIETVKVLFIRSGESDFLLGGRQHYNDAVEQKLYEAISGFPYPVIAVMQGNAGGAGFLLGALCDFMVCNEDATYFYTDPKGGLFPAVAEDRLLKERFGVAYAYDLMYLSTKATGRELKEKGWNFPVMPKDQIEQYVQRLALNLARKPQKSLRLIKQHLARHIGNVVNELAVVNAVISTDKAPASAHVKDSIPSFENITVTTHSSHILGVRISPVAKGYSIADCIADLTDIFKWVKQSSHHRSVVLESDNAEFFEGAGKQFTAEVVANFSDLILKLEIPVIAILDTDSKGLWWLLGQFCDGCVYSKAAHYSAIDIIPNAKLASIAAMIFAYRFGDSAGKEILLSGADYTGLDLKQRTRTLAVADKDQALATALKIASSWAEWSASVLAGWKQYNATSIREKMSNLLVSNDSEREFNPVAEMSPVSLQSEVISATADPEGILVVSMEDREAKNMFTDALTQGIIEVFEHVKQTPAYKAVVLTGFDNYFASGGTKEDLVAIQQGKARFTDIKFYHLAMECHVPVIAAMQGHAIGAGWAFGMFADFTFFSEESKYLSPYMNFGFTPGAGATFILPGKIGNDLARETLLVAQEISGSELKDRGLQAPVMSRKQVVPAALALARQIAKNSIDRIVAIKKQLTAHQHDAVEETYQLELAMHDETFVGQSETLEQIRKYFGQDNDEALQTGHSVAAAVANNVQPPAPKAGMQSAGREGTISELAADLKNYLAQELHMQEDEIDEEAEFIDLGLDSITGVTWVRKINEKYNLSVEATKIYSYPTLISFVEFIKDELSKQGVSLDEAPADDSEPTPDQPGNTNGQAMALSTSELRAVPTPSNGTGALLSVGEELRKLLAEELHMQEDEIDDDAEFIDLGLDSITGVTWVRKINEKYKITIEATKVYSYPTLTDFSKFVKGEAEKHGAIVNEQVPVAKKSASVDAPVYTPKTTPNQMKKMASAPPVLKKLTSWRKQSHLRINPGSSATAQVQPIAIIGMAGQFPQAKNVEEFWDNIVQGRNCISKVQRWDLATHYREGEPVPGKTNCEWMGSLEDHDLFDPLFFNIAPTEAETMDPQQRLFLQSCWHSIENAGYDARTLSGSKCGVFVGAGAGDYQFLSRELQVSAKGFTGTANSILAARISYFLNLQGPCLTIDTACSSSLVAIATACDSLISGNSDLALAGGVCVMATPDLHIKSSQSGMLSKDGRCYTFDDRANGFVPGEGVGVVMLKRLSDAERDQDRIIGVLEGWGVNQDGKTNGITAPSPESQKRLMQDVYDKFNIDPASIQLIEAHGTGTKLGDPIEVAALVESFSKYTREKEYCAIGSVKSNIGHCMAAAGVAGVIKASLALKNKQLPPTINFTRLNEHINLKDTPFYVNDRLQTWNGSAKHHAAVSSFGFSGTNAHLVISGYEPRKEPKPVDIKNPEVIIPLSARNTERLMHKAGDLLDHIRKYPSVDLHEMAYTLQTGREAMDDRLGFVVNSIGQLTEKLQAYVDGEKSVSGVFYGQVNRNKDGMQFLNQDQEVQETLIDKWISNNQLAKLLGAWVKGLSFDWNRLYGAVKPQRIDLPLYPFARERYWVEPEVRHMQVSNAEASVIIHPLVHTNTSNFSQQCYSSVFSGEEFFLRDHQVQINDDGAAPQSVLPGVAYLEMARAAIENAMSFTAQSGTLELQNIIWVRPVIVTGQVQLSIALSANDDTHIDFEIYRQDNGHTIVYCQGQAVLKGLDTPARMDTGRLTQEMQNGQLDAYHTYKILRKLGLYYGPAHQGIKILHRGKEQVLAQLQLPEVLERDHVADKFVLHPSLMDSAIQAAVGFTEDLDQPSGQPSLPFAMDKLQVFSPCTTAMYSWVRYAPGNKRDSKLSKLDIDLIDQNGNVCVQMRGFTSRVLEGETPQPFHDTQHLISSHTNGNGNGNGSSFNEGYYETLMEKILNNEISIDEAVDSE</sequence>
<dbReference type="InterPro" id="IPR042104">
    <property type="entry name" value="PKS_dehydratase_sf"/>
</dbReference>
<comment type="subcellular location">
    <subcellularLocation>
        <location evidence="2">Cytoplasm</location>
    </subcellularLocation>
</comment>
<dbReference type="FunFam" id="3.30.559.10:FF:000012">
    <property type="entry name" value="Non-ribosomal peptide synthetase"/>
    <property type="match status" value="1"/>
</dbReference>
<comment type="caution">
    <text evidence="12">Lacks conserved residue(s) required for the propagation of feature annotation.</text>
</comment>
<dbReference type="Gene3D" id="3.10.129.110">
    <property type="entry name" value="Polyketide synthase dehydratase"/>
    <property type="match status" value="3"/>
</dbReference>
<dbReference type="InterPro" id="IPR049551">
    <property type="entry name" value="PKS_DH_C"/>
</dbReference>
<dbReference type="PROSITE" id="PS00455">
    <property type="entry name" value="AMP_BINDING"/>
    <property type="match status" value="1"/>
</dbReference>
<dbReference type="NCBIfam" id="NF005496">
    <property type="entry name" value="PRK07110.1"/>
    <property type="match status" value="1"/>
</dbReference>
<dbReference type="InterPro" id="IPR054514">
    <property type="entry name" value="RhiE-like_linker"/>
</dbReference>
<dbReference type="InterPro" id="IPR009081">
    <property type="entry name" value="PP-bd_ACP"/>
</dbReference>
<dbReference type="EMBL" id="AMZN01000028">
    <property type="protein sequence ID" value="ELR72060.1"/>
    <property type="molecule type" value="Genomic_DNA"/>
</dbReference>
<evidence type="ECO:0000256" key="4">
    <source>
        <dbReference type="ARBA" id="ARBA00022450"/>
    </source>
</evidence>
<evidence type="ECO:0000259" key="16">
    <source>
        <dbReference type="PROSITE" id="PS52019"/>
    </source>
</evidence>
<dbReference type="GO" id="GO:0005886">
    <property type="term" value="C:plasma membrane"/>
    <property type="evidence" value="ECO:0007669"/>
    <property type="project" value="TreeGrafter"/>
</dbReference>
<dbReference type="Pfam" id="PF08659">
    <property type="entry name" value="KR"/>
    <property type="match status" value="1"/>
</dbReference>
<evidence type="ECO:0000256" key="7">
    <source>
        <dbReference type="ARBA" id="ARBA00022679"/>
    </source>
</evidence>
<dbReference type="SUPFAM" id="SSF52777">
    <property type="entry name" value="CoA-dependent acyltransferases"/>
    <property type="match status" value="2"/>
</dbReference>
<dbReference type="GO" id="GO:0006633">
    <property type="term" value="P:fatty acid biosynthetic process"/>
    <property type="evidence" value="ECO:0007669"/>
    <property type="project" value="InterPro"/>
</dbReference>
<keyword evidence="9" id="KW-0175">Coiled coil</keyword>
<evidence type="ECO:0000256" key="10">
    <source>
        <dbReference type="ARBA" id="ARBA00049556"/>
    </source>
</evidence>
<feature type="domain" description="Ketosynthase family 3 (KS3)" evidence="15">
    <location>
        <begin position="1156"/>
        <end position="1584"/>
    </location>
</feature>
<dbReference type="InterPro" id="IPR001242">
    <property type="entry name" value="Condensation_dom"/>
</dbReference>
<dbReference type="Gene3D" id="2.30.38.10">
    <property type="entry name" value="Luciferase, Domain 3"/>
    <property type="match status" value="1"/>
</dbReference>
<keyword evidence="7" id="KW-0808">Transferase</keyword>
<dbReference type="InterPro" id="IPR010071">
    <property type="entry name" value="AA_adenyl_dom"/>
</dbReference>
<dbReference type="eggNOG" id="COG1020">
    <property type="taxonomic scope" value="Bacteria"/>
</dbReference>
<feature type="region of interest" description="Disordered" evidence="13">
    <location>
        <begin position="2611"/>
        <end position="2636"/>
    </location>
</feature>
<evidence type="ECO:0000256" key="8">
    <source>
        <dbReference type="ARBA" id="ARBA00022737"/>
    </source>
</evidence>
<dbReference type="Pfam" id="PF00668">
    <property type="entry name" value="Condensation"/>
    <property type="match status" value="1"/>
</dbReference>
<feature type="region of interest" description="Disordered" evidence="13">
    <location>
        <begin position="4476"/>
        <end position="4498"/>
    </location>
</feature>
<evidence type="ECO:0000256" key="5">
    <source>
        <dbReference type="ARBA" id="ARBA00022490"/>
    </source>
</evidence>
<dbReference type="SUPFAM" id="SSF51735">
    <property type="entry name" value="NAD(P)-binding Rossmann-fold domains"/>
    <property type="match status" value="1"/>
</dbReference>
<evidence type="ECO:0000256" key="2">
    <source>
        <dbReference type="ARBA" id="ARBA00004496"/>
    </source>
</evidence>
<dbReference type="GO" id="GO:0016874">
    <property type="term" value="F:ligase activity"/>
    <property type="evidence" value="ECO:0007669"/>
    <property type="project" value="UniProtKB-KW"/>
</dbReference>
<dbReference type="Pfam" id="PF02801">
    <property type="entry name" value="Ketoacyl-synt_C"/>
    <property type="match status" value="3"/>
</dbReference>
<dbReference type="Pfam" id="PF00378">
    <property type="entry name" value="ECH_1"/>
    <property type="match status" value="2"/>
</dbReference>
<dbReference type="InterPro" id="IPR049552">
    <property type="entry name" value="PKS_DH_N"/>
</dbReference>
<feature type="active site" description="Proton donor; for dehydratase activity" evidence="12">
    <location>
        <position position="1968"/>
    </location>
</feature>
<keyword evidence="4" id="KW-0596">Phosphopantetheine</keyword>
<dbReference type="InterPro" id="IPR044894">
    <property type="entry name" value="TubC_N_sf"/>
</dbReference>
<evidence type="ECO:0000313" key="17">
    <source>
        <dbReference type="EMBL" id="ELR72060.1"/>
    </source>
</evidence>
<reference evidence="17 18" key="1">
    <citation type="submission" date="2012-12" db="EMBL/GenBank/DDBJ databases">
        <title>Genome assembly of Fulvivirga imtechensis AK7.</title>
        <authorList>
            <person name="Nupur N."/>
            <person name="Khatri I."/>
            <person name="Kumar R."/>
            <person name="Subramanian S."/>
            <person name="Pinnaka A."/>
        </authorList>
    </citation>
    <scope>NUCLEOTIDE SEQUENCE [LARGE SCALE GENOMIC DNA]</scope>
    <source>
        <strain evidence="17 18">AK7</strain>
    </source>
</reference>
<dbReference type="SUPFAM" id="SSF47336">
    <property type="entry name" value="ACP-like"/>
    <property type="match status" value="4"/>
</dbReference>
<dbReference type="Gene3D" id="3.90.226.10">
    <property type="entry name" value="2-enoyl-CoA Hydratase, Chain A, domain 1"/>
    <property type="match status" value="3"/>
</dbReference>
<feature type="domain" description="Ketosynthase family 3 (KS3)" evidence="15">
    <location>
        <begin position="2668"/>
        <end position="3110"/>
    </location>
</feature>
<comment type="catalytic activity">
    <reaction evidence="10">
        <text>a (3S)-3-hydroxyacyl-CoA + NAD(+) = a 3-oxoacyl-CoA + NADH + H(+)</text>
        <dbReference type="Rhea" id="RHEA:22432"/>
        <dbReference type="ChEBI" id="CHEBI:15378"/>
        <dbReference type="ChEBI" id="CHEBI:57318"/>
        <dbReference type="ChEBI" id="CHEBI:57540"/>
        <dbReference type="ChEBI" id="CHEBI:57945"/>
        <dbReference type="ChEBI" id="CHEBI:90726"/>
        <dbReference type="EC" id="1.1.1.35"/>
    </reaction>
</comment>
<dbReference type="InterPro" id="IPR057326">
    <property type="entry name" value="KR_dom"/>
</dbReference>
<dbReference type="SMART" id="SM00826">
    <property type="entry name" value="PKS_DH"/>
    <property type="match status" value="3"/>
</dbReference>
<dbReference type="Pfam" id="PF00501">
    <property type="entry name" value="AMP-binding"/>
    <property type="match status" value="1"/>
</dbReference>
<protein>
    <submittedName>
        <fullName evidence="17">Long-chain-fatty-acid--CoA ligase</fullName>
    </submittedName>
</protein>
<dbReference type="CDD" id="cd12115">
    <property type="entry name" value="A_NRPS_Sfm_like"/>
    <property type="match status" value="1"/>
</dbReference>
<feature type="active site" description="Proton acceptor; for dehydratase activity" evidence="12">
    <location>
        <position position="5299"/>
    </location>
</feature>
<comment type="caution">
    <text evidence="17">The sequence shown here is derived from an EMBL/GenBank/DDBJ whole genome shotgun (WGS) entry which is preliminary data.</text>
</comment>
<evidence type="ECO:0000256" key="12">
    <source>
        <dbReference type="PROSITE-ProRule" id="PRU01363"/>
    </source>
</evidence>
<dbReference type="InterPro" id="IPR049490">
    <property type="entry name" value="C883_1060-like_KR_N"/>
</dbReference>
<keyword evidence="8" id="KW-0677">Repeat</keyword>
<keyword evidence="6" id="KW-0597">Phosphoprotein</keyword>
<dbReference type="PROSITE" id="PS00012">
    <property type="entry name" value="PHOSPHOPANTETHEINE"/>
    <property type="match status" value="3"/>
</dbReference>
<dbReference type="InterPro" id="IPR020841">
    <property type="entry name" value="PKS_Beta-ketoAc_synthase_dom"/>
</dbReference>
<dbReference type="CDD" id="cd19531">
    <property type="entry name" value="LCL_NRPS-like"/>
    <property type="match status" value="1"/>
</dbReference>
<dbReference type="InterPro" id="IPR013968">
    <property type="entry name" value="PKS_KR"/>
</dbReference>
<feature type="domain" description="Carrier" evidence="14">
    <location>
        <begin position="4393"/>
        <end position="4470"/>
    </location>
</feature>
<feature type="region of interest" description="N-terminal hotdog fold" evidence="12">
    <location>
        <begin position="3306"/>
        <end position="3427"/>
    </location>
</feature>
<dbReference type="SUPFAM" id="SSF53901">
    <property type="entry name" value="Thiolase-like"/>
    <property type="match status" value="3"/>
</dbReference>
<dbReference type="PROSITE" id="PS52019">
    <property type="entry name" value="PKS_MFAS_DH"/>
    <property type="match status" value="3"/>
</dbReference>
<dbReference type="CDD" id="cd06558">
    <property type="entry name" value="crotonase-like"/>
    <property type="match status" value="2"/>
</dbReference>
<dbReference type="NCBIfam" id="TIGR01733">
    <property type="entry name" value="AA-adenyl-dom"/>
    <property type="match status" value="1"/>
</dbReference>
<dbReference type="PROSITE" id="PS00606">
    <property type="entry name" value="KS3_1"/>
    <property type="match status" value="1"/>
</dbReference>
<dbReference type="FunFam" id="3.40.47.10:FF:000019">
    <property type="entry name" value="Polyketide synthase type I"/>
    <property type="match status" value="2"/>
</dbReference>
<dbReference type="CDD" id="cd00833">
    <property type="entry name" value="PKS"/>
    <property type="match status" value="3"/>
</dbReference>
<keyword evidence="18" id="KW-1185">Reference proteome</keyword>
<dbReference type="InterPro" id="IPR016039">
    <property type="entry name" value="Thiolase-like"/>
</dbReference>
<evidence type="ECO:0000256" key="1">
    <source>
        <dbReference type="ARBA" id="ARBA00001957"/>
    </source>
</evidence>
<evidence type="ECO:0000313" key="18">
    <source>
        <dbReference type="Proteomes" id="UP000011135"/>
    </source>
</evidence>
<evidence type="ECO:0000259" key="14">
    <source>
        <dbReference type="PROSITE" id="PS50075"/>
    </source>
</evidence>
<feature type="domain" description="Carrier" evidence="14">
    <location>
        <begin position="1044"/>
        <end position="1121"/>
    </location>
</feature>
<dbReference type="InterPro" id="IPR006162">
    <property type="entry name" value="Ppantetheine_attach_site"/>
</dbReference>
<dbReference type="Pfam" id="PF00109">
    <property type="entry name" value="ketoacyl-synt"/>
    <property type="match status" value="3"/>
</dbReference>
<dbReference type="Pfam" id="PF21089">
    <property type="entry name" value="PKS_DH_N"/>
    <property type="match status" value="3"/>
</dbReference>
<dbReference type="FunFam" id="3.40.50.980:FF:000001">
    <property type="entry name" value="Non-ribosomal peptide synthetase"/>
    <property type="match status" value="1"/>
</dbReference>
<dbReference type="InterPro" id="IPR000873">
    <property type="entry name" value="AMP-dep_synth/lig_dom"/>
</dbReference>
<dbReference type="Pfam" id="PF00550">
    <property type="entry name" value="PP-binding"/>
    <property type="match status" value="4"/>
</dbReference>
<dbReference type="PANTHER" id="PTHR43775:SF37">
    <property type="entry name" value="SI:DKEY-61P9.11"/>
    <property type="match status" value="1"/>
</dbReference>
<dbReference type="PROSITE" id="PS00166">
    <property type="entry name" value="ENOYL_COA_HYDRATASE"/>
    <property type="match status" value="1"/>
</dbReference>
<feature type="region of interest" description="C-terminal hotdog fold" evidence="12">
    <location>
        <begin position="1906"/>
        <end position="2055"/>
    </location>
</feature>
<evidence type="ECO:0000256" key="9">
    <source>
        <dbReference type="ARBA" id="ARBA00023054"/>
    </source>
</evidence>
<dbReference type="InterPro" id="IPR050091">
    <property type="entry name" value="PKS_NRPS_Biosynth_Enz"/>
</dbReference>
<comment type="function">
    <text evidence="11">Involved in production of the polyketide antibiotic thailandamide.</text>
</comment>
<dbReference type="Gene3D" id="6.20.390.20">
    <property type="match status" value="1"/>
</dbReference>
<dbReference type="InterPro" id="IPR018376">
    <property type="entry name" value="Enoyl-CoA_hyd/isom_CS"/>
</dbReference>
<dbReference type="STRING" id="1237149.C900_01925"/>
<feature type="region of interest" description="N-terminal hotdog fold" evidence="12">
    <location>
        <begin position="5270"/>
        <end position="5398"/>
    </location>
</feature>
<dbReference type="PROSITE" id="PS50075">
    <property type="entry name" value="CARRIER"/>
    <property type="match status" value="4"/>
</dbReference>
<dbReference type="InterPro" id="IPR014031">
    <property type="entry name" value="Ketoacyl_synth_C"/>
</dbReference>
<dbReference type="InterPro" id="IPR041464">
    <property type="entry name" value="TubC_N"/>
</dbReference>
<dbReference type="Gene3D" id="3.30.300.30">
    <property type="match status" value="1"/>
</dbReference>
<dbReference type="Gene3D" id="1.10.10.1830">
    <property type="entry name" value="Non-ribosomal peptide synthase, adenylation domain"/>
    <property type="match status" value="1"/>
</dbReference>
<feature type="domain" description="PKS/mFAS DH" evidence="16">
    <location>
        <begin position="5270"/>
        <end position="5563"/>
    </location>
</feature>
<dbReference type="Pfam" id="PF18563">
    <property type="entry name" value="TubC_N"/>
    <property type="match status" value="1"/>
</dbReference>
<feature type="active site" description="Proton donor; for dehydratase activity" evidence="12">
    <location>
        <position position="5476"/>
    </location>
</feature>
<dbReference type="InterPro" id="IPR029045">
    <property type="entry name" value="ClpP/crotonase-like_dom_sf"/>
</dbReference>
<dbReference type="Gene3D" id="3.40.50.720">
    <property type="entry name" value="NAD(P)-binding Rossmann-like Domain"/>
    <property type="match status" value="1"/>
</dbReference>
<dbReference type="InterPro" id="IPR014030">
    <property type="entry name" value="Ketoacyl_synth_N"/>
</dbReference>
<dbReference type="GO" id="GO:0004312">
    <property type="term" value="F:fatty acid synthase activity"/>
    <property type="evidence" value="ECO:0007669"/>
    <property type="project" value="TreeGrafter"/>
</dbReference>
<dbReference type="InterPro" id="IPR049900">
    <property type="entry name" value="PKS_mFAS_DH"/>
</dbReference>
<gene>
    <name evidence="17" type="ORF">C900_01925</name>
</gene>
<feature type="region of interest" description="N-terminal hotdog fold" evidence="12">
    <location>
        <begin position="1771"/>
        <end position="1892"/>
    </location>
</feature>
<dbReference type="Gene3D" id="3.40.47.10">
    <property type="match status" value="3"/>
</dbReference>
<dbReference type="GO" id="GO:0071770">
    <property type="term" value="P:DIM/DIP cell wall layer assembly"/>
    <property type="evidence" value="ECO:0007669"/>
    <property type="project" value="TreeGrafter"/>
</dbReference>
<proteinExistence type="predicted"/>
<dbReference type="GO" id="GO:0003857">
    <property type="term" value="F:(3S)-3-hydroxyacyl-CoA dehydrogenase (NAD+) activity"/>
    <property type="evidence" value="ECO:0007669"/>
    <property type="project" value="UniProtKB-EC"/>
</dbReference>
<dbReference type="Proteomes" id="UP000011135">
    <property type="component" value="Unassembled WGS sequence"/>
</dbReference>
<dbReference type="PANTHER" id="PTHR43775">
    <property type="entry name" value="FATTY ACID SYNTHASE"/>
    <property type="match status" value="1"/>
</dbReference>
<comment type="cofactor">
    <cofactor evidence="1">
        <name>pantetheine 4'-phosphate</name>
        <dbReference type="ChEBI" id="CHEBI:47942"/>
    </cofactor>
</comment>
<keyword evidence="17" id="KW-0436">Ligase</keyword>
<dbReference type="Gene3D" id="1.10.1240.100">
    <property type="match status" value="3"/>
</dbReference>
<dbReference type="InterPro" id="IPR045851">
    <property type="entry name" value="AMP-bd_C_sf"/>
</dbReference>
<dbReference type="PROSITE" id="PS52004">
    <property type="entry name" value="KS3_2"/>
    <property type="match status" value="3"/>
</dbReference>
<feature type="region of interest" description="C-terminal hotdog fold" evidence="12">
    <location>
        <begin position="5413"/>
        <end position="5563"/>
    </location>
</feature>
<dbReference type="GO" id="GO:0005737">
    <property type="term" value="C:cytoplasm"/>
    <property type="evidence" value="ECO:0007669"/>
    <property type="project" value="UniProtKB-SubCell"/>
</dbReference>
<evidence type="ECO:0000256" key="6">
    <source>
        <dbReference type="ARBA" id="ARBA00022553"/>
    </source>
</evidence>
<dbReference type="SUPFAM" id="SSF52096">
    <property type="entry name" value="ClpP/crotonase"/>
    <property type="match status" value="3"/>
</dbReference>
<evidence type="ECO:0000256" key="3">
    <source>
        <dbReference type="ARBA" id="ARBA00004792"/>
    </source>
</evidence>
<feature type="domain" description="PKS/mFAS DH" evidence="16">
    <location>
        <begin position="3306"/>
        <end position="3623"/>
    </location>
</feature>
<dbReference type="Pfam" id="PF14765">
    <property type="entry name" value="PS-DH"/>
    <property type="match status" value="3"/>
</dbReference>
<dbReference type="SMART" id="SM00822">
    <property type="entry name" value="PKS_KR"/>
    <property type="match status" value="1"/>
</dbReference>
<dbReference type="Gene3D" id="3.30.559.30">
    <property type="entry name" value="Nonribosomal peptide synthetase, condensation domain"/>
    <property type="match status" value="1"/>
</dbReference>
<feature type="domain" description="Carrier" evidence="14">
    <location>
        <begin position="2523"/>
        <end position="2599"/>
    </location>
</feature>
<dbReference type="eggNOG" id="COG3321">
    <property type="taxonomic scope" value="Bacteria"/>
</dbReference>
<comment type="pathway">
    <text evidence="3">Antibiotic biosynthesis.</text>
</comment>
<dbReference type="InterPro" id="IPR036291">
    <property type="entry name" value="NAD(P)-bd_dom_sf"/>
</dbReference>
<feature type="active site" description="Proton acceptor; for dehydratase activity" evidence="12">
    <location>
        <position position="1800"/>
    </location>
</feature>
<dbReference type="SMART" id="SM00823">
    <property type="entry name" value="PKS_PP"/>
    <property type="match status" value="4"/>
</dbReference>
<dbReference type="InterPro" id="IPR020845">
    <property type="entry name" value="AMP-binding_CS"/>
</dbReference>
<dbReference type="GO" id="GO:0031177">
    <property type="term" value="F:phosphopantetheine binding"/>
    <property type="evidence" value="ECO:0007669"/>
    <property type="project" value="InterPro"/>
</dbReference>
<dbReference type="InterPro" id="IPR020806">
    <property type="entry name" value="PKS_PP-bd"/>
</dbReference>
<dbReference type="Pfam" id="PF21394">
    <property type="entry name" value="Beta-ketacyl_N"/>
    <property type="match status" value="1"/>
</dbReference>
<dbReference type="InterPro" id="IPR025110">
    <property type="entry name" value="AMP-bd_C"/>
</dbReference>
<dbReference type="CDD" id="cd08953">
    <property type="entry name" value="KR_2_SDR_x"/>
    <property type="match status" value="1"/>
</dbReference>
<dbReference type="OrthoDB" id="4317020at2"/>